<feature type="chain" id="PRO_5020458141" description="Probable sugar-binding periplasmic protein" evidence="9">
    <location>
        <begin position="24"/>
        <end position="410"/>
    </location>
</feature>
<dbReference type="Gene3D" id="3.40.190.10">
    <property type="entry name" value="Periplasmic binding protein-like II"/>
    <property type="match status" value="2"/>
</dbReference>
<dbReference type="AlphaFoldDB" id="A0A4R3QFJ5"/>
<dbReference type="InterPro" id="IPR050490">
    <property type="entry name" value="Bact_solute-bd_prot1"/>
</dbReference>
<sequence>MKNTTKLLLVGATLTAAVSWAHAEDKPKAEVMTSWTSGGEAAALNVIKQEFEKRGGVWKDSSIAGFGAADAAFQNRLVAGDPPAAKQAVIGLANADFVNQNLLNSIDGIAKAGTWADVLPKSISDLISYNGQVNLAPTGAHGESWVFYSKEAFAKAGVSEEPKSWDEFFVALDKLKAAGVQPVGWGGQSWQESKVFNMILLTQVGIDGFLKIYVGKDKGDASTEGVKKTLDILGKLRAYVDEGAPGRNWNDATAMVITGKAGVQFMGDWAKGEFIAAGKEPGKDYGCMLAPQSPGMVYVADAFSFPKIDDPASQKGQALLAEVAMDPVVQVEFSLKKGSVPVRTDVDKSKLDVCAKKGLELMSEGKIVPDQALILSPQQAGALNDFVDEFWTNASEDTASGAEKFFAIFE</sequence>
<keyword evidence="4" id="KW-0762">Sugar transport</keyword>
<feature type="signal peptide" evidence="9">
    <location>
        <begin position="1"/>
        <end position="23"/>
    </location>
</feature>
<evidence type="ECO:0000256" key="4">
    <source>
        <dbReference type="ARBA" id="ARBA00022597"/>
    </source>
</evidence>
<organism evidence="10 11">
    <name type="scientific">Rhizobium sullae</name>
    <name type="common">Rhizobium hedysari</name>
    <dbReference type="NCBI Taxonomy" id="50338"/>
    <lineage>
        <taxon>Bacteria</taxon>
        <taxon>Pseudomonadati</taxon>
        <taxon>Pseudomonadota</taxon>
        <taxon>Alphaproteobacteria</taxon>
        <taxon>Hyphomicrobiales</taxon>
        <taxon>Rhizobiaceae</taxon>
        <taxon>Rhizobium/Agrobacterium group</taxon>
        <taxon>Rhizobium</taxon>
    </lineage>
</organism>
<reference evidence="10 11" key="1">
    <citation type="submission" date="2019-03" db="EMBL/GenBank/DDBJ databases">
        <title>Genomic Encyclopedia of Type Strains, Phase IV (KMG-V): Genome sequencing to study the core and pangenomes of soil and plant-associated prokaryotes.</title>
        <authorList>
            <person name="Whitman W."/>
        </authorList>
    </citation>
    <scope>NUCLEOTIDE SEQUENCE [LARGE SCALE GENOMIC DNA]</scope>
    <source>
        <strain evidence="10 11">Hc14</strain>
    </source>
</reference>
<evidence type="ECO:0000256" key="8">
    <source>
        <dbReference type="ARBA" id="ARBA00049753"/>
    </source>
</evidence>
<dbReference type="PANTHER" id="PTHR43649:SF28">
    <property type="entry name" value="BINDING PROTEIN COMPONENT OF ABC SUGAR TRANSPORTER-RELATED"/>
    <property type="match status" value="1"/>
</dbReference>
<dbReference type="RefSeq" id="WP_132558715.1">
    <property type="nucleotide sequence ID" value="NZ_SMBH01000001.1"/>
</dbReference>
<comment type="similarity">
    <text evidence="2">Belongs to the bacterial solute-binding protein 1 family.</text>
</comment>
<evidence type="ECO:0000256" key="9">
    <source>
        <dbReference type="SAM" id="SignalP"/>
    </source>
</evidence>
<evidence type="ECO:0000256" key="5">
    <source>
        <dbReference type="ARBA" id="ARBA00022729"/>
    </source>
</evidence>
<comment type="subcellular location">
    <subcellularLocation>
        <location evidence="1">Periplasm</location>
    </subcellularLocation>
</comment>
<gene>
    <name evidence="10" type="ORF">EV132_101537</name>
</gene>
<protein>
    <recommendedName>
        <fullName evidence="8">Probable sugar-binding periplasmic protein</fullName>
    </recommendedName>
</protein>
<accession>A0A4R3QFJ5</accession>
<keyword evidence="6" id="KW-0574">Periplasm</keyword>
<evidence type="ECO:0000256" key="6">
    <source>
        <dbReference type="ARBA" id="ARBA00022764"/>
    </source>
</evidence>
<evidence type="ECO:0000313" key="11">
    <source>
        <dbReference type="Proteomes" id="UP000294576"/>
    </source>
</evidence>
<dbReference type="GO" id="GO:0042597">
    <property type="term" value="C:periplasmic space"/>
    <property type="evidence" value="ECO:0007669"/>
    <property type="project" value="UniProtKB-SubCell"/>
</dbReference>
<comment type="function">
    <text evidence="7">Part of a binding-protein-dependent transport system for a sugar.</text>
</comment>
<dbReference type="InterPro" id="IPR006059">
    <property type="entry name" value="SBP"/>
</dbReference>
<dbReference type="PANTHER" id="PTHR43649">
    <property type="entry name" value="ARABINOSE-BINDING PROTEIN-RELATED"/>
    <property type="match status" value="1"/>
</dbReference>
<proteinExistence type="inferred from homology"/>
<dbReference type="SUPFAM" id="SSF53850">
    <property type="entry name" value="Periplasmic binding protein-like II"/>
    <property type="match status" value="1"/>
</dbReference>
<evidence type="ECO:0000256" key="2">
    <source>
        <dbReference type="ARBA" id="ARBA00008520"/>
    </source>
</evidence>
<dbReference type="Pfam" id="PF01547">
    <property type="entry name" value="SBP_bac_1"/>
    <property type="match status" value="1"/>
</dbReference>
<evidence type="ECO:0000256" key="3">
    <source>
        <dbReference type="ARBA" id="ARBA00022448"/>
    </source>
</evidence>
<keyword evidence="3" id="KW-0813">Transport</keyword>
<evidence type="ECO:0000256" key="1">
    <source>
        <dbReference type="ARBA" id="ARBA00004418"/>
    </source>
</evidence>
<comment type="caution">
    <text evidence="10">The sequence shown here is derived from an EMBL/GenBank/DDBJ whole genome shotgun (WGS) entry which is preliminary data.</text>
</comment>
<dbReference type="Proteomes" id="UP000294576">
    <property type="component" value="Unassembled WGS sequence"/>
</dbReference>
<evidence type="ECO:0000256" key="7">
    <source>
        <dbReference type="ARBA" id="ARBA00049629"/>
    </source>
</evidence>
<evidence type="ECO:0000313" key="10">
    <source>
        <dbReference type="EMBL" id="TCU20470.1"/>
    </source>
</evidence>
<name>A0A4R3QFJ5_RHISU</name>
<keyword evidence="5 9" id="KW-0732">Signal</keyword>
<dbReference type="EMBL" id="SMBH01000001">
    <property type="protein sequence ID" value="TCU20470.1"/>
    <property type="molecule type" value="Genomic_DNA"/>
</dbReference>